<sequence length="103" mass="12243">MDYKFIGWCRDEEKNQDKVWITIDLTHDGADYAYFRAYATVWGRRGKKLQHKIVHTSAHDMTRLIDAKRNKGYKEVNKTDLDRVYPEFEQDLEQTAVWAMLSA</sequence>
<proteinExistence type="predicted"/>
<reference evidence="1" key="1">
    <citation type="submission" date="2020-05" db="EMBL/GenBank/DDBJ databases">
        <authorList>
            <person name="Chiriac C."/>
            <person name="Salcher M."/>
            <person name="Ghai R."/>
            <person name="Kavagutti S V."/>
        </authorList>
    </citation>
    <scope>NUCLEOTIDE SEQUENCE</scope>
</reference>
<evidence type="ECO:0000313" key="1">
    <source>
        <dbReference type="EMBL" id="CAB5214931.1"/>
    </source>
</evidence>
<dbReference type="EMBL" id="LR798243">
    <property type="protein sequence ID" value="CAB5214931.1"/>
    <property type="molecule type" value="Genomic_DNA"/>
</dbReference>
<gene>
    <name evidence="1" type="ORF">UFOVP190_325</name>
</gene>
<organism evidence="1">
    <name type="scientific">uncultured Caudovirales phage</name>
    <dbReference type="NCBI Taxonomy" id="2100421"/>
    <lineage>
        <taxon>Viruses</taxon>
        <taxon>Duplodnaviria</taxon>
        <taxon>Heunggongvirae</taxon>
        <taxon>Uroviricota</taxon>
        <taxon>Caudoviricetes</taxon>
        <taxon>Peduoviridae</taxon>
        <taxon>Maltschvirus</taxon>
        <taxon>Maltschvirus maltsch</taxon>
    </lineage>
</organism>
<name>A0A6J7WKZ7_9CAUD</name>
<protein>
    <submittedName>
        <fullName evidence="1">Uncharacterized protein</fullName>
    </submittedName>
</protein>
<accession>A0A6J7WKZ7</accession>